<dbReference type="EMBL" id="MU001771">
    <property type="protein sequence ID" value="KAF2799084.1"/>
    <property type="molecule type" value="Genomic_DNA"/>
</dbReference>
<dbReference type="InterPro" id="IPR037365">
    <property type="entry name" value="Slowmo/Ups"/>
</dbReference>
<organism evidence="2 3">
    <name type="scientific">Melanomma pulvis-pyrius CBS 109.77</name>
    <dbReference type="NCBI Taxonomy" id="1314802"/>
    <lineage>
        <taxon>Eukaryota</taxon>
        <taxon>Fungi</taxon>
        <taxon>Dikarya</taxon>
        <taxon>Ascomycota</taxon>
        <taxon>Pezizomycotina</taxon>
        <taxon>Dothideomycetes</taxon>
        <taxon>Pleosporomycetidae</taxon>
        <taxon>Pleosporales</taxon>
        <taxon>Melanommataceae</taxon>
        <taxon>Melanomma</taxon>
    </lineage>
</organism>
<keyword evidence="3" id="KW-1185">Reference proteome</keyword>
<sequence>MKIFQQSSEFDYTWEEVSISNWQKYGPWNEKTPHVVAVDTLSRTVDPATGILRTERLITCKQSCPKWVAQILGSPDTNYAYETSYVDPKAKRVTICSMNMTMSDLLSVRETCVYERASSAPDAKTAFSQRAEITALCGGWQKIKNSIEQFTVDRFQQNAARGKEGFEMVLEMSRKVFAEQRELIRMQQDSQILQQLRH</sequence>
<proteinExistence type="predicted"/>
<dbReference type="AlphaFoldDB" id="A0A6A6XTM1"/>
<gene>
    <name evidence="2" type="ORF">K505DRAFT_295363</name>
</gene>
<dbReference type="Pfam" id="PF04707">
    <property type="entry name" value="PRELI"/>
    <property type="match status" value="1"/>
</dbReference>
<feature type="domain" description="PRELI/MSF1" evidence="1">
    <location>
        <begin position="1"/>
        <end position="178"/>
    </location>
</feature>
<evidence type="ECO:0000313" key="3">
    <source>
        <dbReference type="Proteomes" id="UP000799757"/>
    </source>
</evidence>
<evidence type="ECO:0000259" key="1">
    <source>
        <dbReference type="PROSITE" id="PS50904"/>
    </source>
</evidence>
<dbReference type="GO" id="GO:0005758">
    <property type="term" value="C:mitochondrial intermembrane space"/>
    <property type="evidence" value="ECO:0007669"/>
    <property type="project" value="InterPro"/>
</dbReference>
<dbReference type="PROSITE" id="PS50904">
    <property type="entry name" value="PRELI_MSF1"/>
    <property type="match status" value="1"/>
</dbReference>
<name>A0A6A6XTM1_9PLEO</name>
<evidence type="ECO:0000313" key="2">
    <source>
        <dbReference type="EMBL" id="KAF2799084.1"/>
    </source>
</evidence>
<dbReference type="Proteomes" id="UP000799757">
    <property type="component" value="Unassembled WGS sequence"/>
</dbReference>
<dbReference type="OrthoDB" id="407630at2759"/>
<reference evidence="2" key="1">
    <citation type="journal article" date="2020" name="Stud. Mycol.">
        <title>101 Dothideomycetes genomes: a test case for predicting lifestyles and emergence of pathogens.</title>
        <authorList>
            <person name="Haridas S."/>
            <person name="Albert R."/>
            <person name="Binder M."/>
            <person name="Bloem J."/>
            <person name="Labutti K."/>
            <person name="Salamov A."/>
            <person name="Andreopoulos B."/>
            <person name="Baker S."/>
            <person name="Barry K."/>
            <person name="Bills G."/>
            <person name="Bluhm B."/>
            <person name="Cannon C."/>
            <person name="Castanera R."/>
            <person name="Culley D."/>
            <person name="Daum C."/>
            <person name="Ezra D."/>
            <person name="Gonzalez J."/>
            <person name="Henrissat B."/>
            <person name="Kuo A."/>
            <person name="Liang C."/>
            <person name="Lipzen A."/>
            <person name="Lutzoni F."/>
            <person name="Magnuson J."/>
            <person name="Mondo S."/>
            <person name="Nolan M."/>
            <person name="Ohm R."/>
            <person name="Pangilinan J."/>
            <person name="Park H.-J."/>
            <person name="Ramirez L."/>
            <person name="Alfaro M."/>
            <person name="Sun H."/>
            <person name="Tritt A."/>
            <person name="Yoshinaga Y."/>
            <person name="Zwiers L.-H."/>
            <person name="Turgeon B."/>
            <person name="Goodwin S."/>
            <person name="Spatafora J."/>
            <person name="Crous P."/>
            <person name="Grigoriev I."/>
        </authorList>
    </citation>
    <scope>NUCLEOTIDE SEQUENCE</scope>
    <source>
        <strain evidence="2">CBS 109.77</strain>
    </source>
</reference>
<accession>A0A6A6XTM1</accession>
<dbReference type="PANTHER" id="PTHR11158">
    <property type="entry name" value="MSF1/PX19 RELATED"/>
    <property type="match status" value="1"/>
</dbReference>
<protein>
    <submittedName>
        <fullName evidence="2">MSF1-domain-containing protein</fullName>
    </submittedName>
</protein>
<dbReference type="InterPro" id="IPR006797">
    <property type="entry name" value="PRELI/MSF1_dom"/>
</dbReference>